<organism evidence="1 2">
    <name type="scientific">Metabacillus hrfriensis</name>
    <dbReference type="NCBI Taxonomy" id="3048891"/>
    <lineage>
        <taxon>Bacteria</taxon>
        <taxon>Bacillati</taxon>
        <taxon>Bacillota</taxon>
        <taxon>Bacilli</taxon>
        <taxon>Bacillales</taxon>
        <taxon>Bacillaceae</taxon>
        <taxon>Metabacillus</taxon>
    </lineage>
</organism>
<reference evidence="2" key="1">
    <citation type="journal article" date="2025" name="Aquaculture">
        <title>Assessment of the bioflocculant production and safety properties of Metabacillus hrfriensis sp. nov. based on phenotypic and whole-genome sequencing analysis.</title>
        <authorList>
            <person name="Zhang R."/>
            <person name="Zhao Z."/>
            <person name="Luo L."/>
            <person name="Wang S."/>
            <person name="Guo K."/>
            <person name="Xu W."/>
        </authorList>
    </citation>
    <scope>NUCLEOTIDE SEQUENCE [LARGE SCALE GENOMIC DNA]</scope>
    <source>
        <strain evidence="2">CT-WN-B3</strain>
    </source>
</reference>
<proteinExistence type="predicted"/>
<dbReference type="EMBL" id="CP126116">
    <property type="protein sequence ID" value="WHZ60376.1"/>
    <property type="molecule type" value="Genomic_DNA"/>
</dbReference>
<dbReference type="Proteomes" id="UP001226091">
    <property type="component" value="Chromosome"/>
</dbReference>
<gene>
    <name evidence="1" type="ORF">QLQ22_24750</name>
</gene>
<keyword evidence="1" id="KW-0560">Oxidoreductase</keyword>
<evidence type="ECO:0000313" key="2">
    <source>
        <dbReference type="Proteomes" id="UP001226091"/>
    </source>
</evidence>
<dbReference type="EC" id="1.1.5.4" evidence="1"/>
<keyword evidence="2" id="KW-1185">Reference proteome</keyword>
<evidence type="ECO:0000313" key="1">
    <source>
        <dbReference type="EMBL" id="WHZ60376.1"/>
    </source>
</evidence>
<name>A0ACD4RJ03_9BACI</name>
<accession>A0ACD4RJ03</accession>
<sequence>MRGASRGASAAILLEVFNRCFRQHMTAWAQKIKEIIPSYCMSLADIL</sequence>
<protein>
    <submittedName>
        <fullName evidence="1">Malate:quinone oxidoreductase</fullName>
        <ecNumber evidence="1">1.1.5.4</ecNumber>
    </submittedName>
</protein>